<keyword evidence="6" id="KW-0106">Calcium</keyword>
<keyword evidence="9" id="KW-0472">Membrane</keyword>
<dbReference type="OrthoDB" id="5859791at2759"/>
<evidence type="ECO:0000313" key="12">
    <source>
        <dbReference type="EMBL" id="TSO37080.1"/>
    </source>
</evidence>
<keyword evidence="8" id="KW-0496">Mitochondrion</keyword>
<evidence type="ECO:0000256" key="8">
    <source>
        <dbReference type="ARBA" id="ARBA00023128"/>
    </source>
</evidence>
<proteinExistence type="predicted"/>
<dbReference type="InterPro" id="IPR011992">
    <property type="entry name" value="EF-hand-dom_pair"/>
</dbReference>
<accession>A0A556UEP6</accession>
<dbReference type="GO" id="GO:0005758">
    <property type="term" value="C:mitochondrial intermembrane space"/>
    <property type="evidence" value="ECO:0007669"/>
    <property type="project" value="UniProtKB-SubCell"/>
</dbReference>
<reference evidence="12 13" key="1">
    <citation type="journal article" date="2019" name="Genome Biol. Evol.">
        <title>Whole-Genome Sequencing of the Giant Devil Catfish, Bagarius yarrelli.</title>
        <authorList>
            <person name="Jiang W."/>
            <person name="Lv Y."/>
            <person name="Cheng L."/>
            <person name="Yang K."/>
            <person name="Chao B."/>
            <person name="Wang X."/>
            <person name="Li Y."/>
            <person name="Pan X."/>
            <person name="You X."/>
            <person name="Zhang Y."/>
            <person name="Yang J."/>
            <person name="Li J."/>
            <person name="Zhang X."/>
            <person name="Liu S."/>
            <person name="Sun C."/>
            <person name="Yang J."/>
            <person name="Shi Q."/>
        </authorList>
    </citation>
    <scope>NUCLEOTIDE SEQUENCE [LARGE SCALE GENOMIC DNA]</scope>
    <source>
        <strain evidence="12">JWS20170419001</strain>
        <tissue evidence="12">Muscle</tissue>
    </source>
</reference>
<organism evidence="12 13">
    <name type="scientific">Bagarius yarrelli</name>
    <name type="common">Goonch</name>
    <name type="synonym">Bagrus yarrelli</name>
    <dbReference type="NCBI Taxonomy" id="175774"/>
    <lineage>
        <taxon>Eukaryota</taxon>
        <taxon>Metazoa</taxon>
        <taxon>Chordata</taxon>
        <taxon>Craniata</taxon>
        <taxon>Vertebrata</taxon>
        <taxon>Euteleostomi</taxon>
        <taxon>Actinopterygii</taxon>
        <taxon>Neopterygii</taxon>
        <taxon>Teleostei</taxon>
        <taxon>Ostariophysi</taxon>
        <taxon>Siluriformes</taxon>
        <taxon>Sisoridae</taxon>
        <taxon>Sisorinae</taxon>
        <taxon>Bagarius</taxon>
    </lineage>
</organism>
<evidence type="ECO:0000256" key="10">
    <source>
        <dbReference type="SAM" id="MobiDB-lite"/>
    </source>
</evidence>
<comment type="caution">
    <text evidence="12">The sequence shown here is derived from an EMBL/GenBank/DDBJ whole genome shotgun (WGS) entry which is preliminary data.</text>
</comment>
<comment type="subcellular location">
    <subcellularLocation>
        <location evidence="1">Mitochondrion inner membrane</location>
    </subcellularLocation>
    <subcellularLocation>
        <location evidence="2">Mitochondrion intermembrane space</location>
    </subcellularLocation>
</comment>
<evidence type="ECO:0000256" key="3">
    <source>
        <dbReference type="ARBA" id="ARBA00022723"/>
    </source>
</evidence>
<dbReference type="InterPro" id="IPR039800">
    <property type="entry name" value="MICU1/2/3"/>
</dbReference>
<keyword evidence="13" id="KW-1185">Reference proteome</keyword>
<sequence length="321" mass="37068">MLDTDGNEQVDKKEFEKLKKIIRQRKVAKEVSETTVSEDAGEPSTTLQAFFFGRKGQNKLQYKEFHRFMEDLQAEVQEMEFLRFSKGMDTMRREDFADWLLYYTNEEDNTDYLENLRKRVPTGQSITFEEFKAFCLFTNNLEDFSISVKMITDANRPIGMGNASLLSVLISFDYNRVINSSWQDRNSRSNLLDTVFQIFDLDGDNCLSHEEFIAVMKDRMLRGLREQSQEQSTTKQRHNAALHTWSQSRKKSRWKPPDSDEGEAPSAQTQISHNQKESAVERYGEEDSLTLLLGVLETILAAFSCSSSALLQSRTTARHNG</sequence>
<dbReference type="GO" id="GO:0036444">
    <property type="term" value="P:calcium import into the mitochondrion"/>
    <property type="evidence" value="ECO:0007669"/>
    <property type="project" value="TreeGrafter"/>
</dbReference>
<evidence type="ECO:0000256" key="9">
    <source>
        <dbReference type="ARBA" id="ARBA00023136"/>
    </source>
</evidence>
<dbReference type="GO" id="GO:0051560">
    <property type="term" value="P:mitochondrial calcium ion homeostasis"/>
    <property type="evidence" value="ECO:0007669"/>
    <property type="project" value="TreeGrafter"/>
</dbReference>
<evidence type="ECO:0000256" key="6">
    <source>
        <dbReference type="ARBA" id="ARBA00022837"/>
    </source>
</evidence>
<gene>
    <name evidence="12" type="ORF">Baya_10047</name>
</gene>
<keyword evidence="4" id="KW-0677">Repeat</keyword>
<dbReference type="InterPro" id="IPR018247">
    <property type="entry name" value="EF_Hand_1_Ca_BS"/>
</dbReference>
<evidence type="ECO:0000313" key="13">
    <source>
        <dbReference type="Proteomes" id="UP000319801"/>
    </source>
</evidence>
<dbReference type="PROSITE" id="PS00018">
    <property type="entry name" value="EF_HAND_1"/>
    <property type="match status" value="1"/>
</dbReference>
<dbReference type="PANTHER" id="PTHR12294:SF3">
    <property type="entry name" value="CALCIUM UPTAKE PROTEIN 2, MITOCHONDRIAL"/>
    <property type="match status" value="1"/>
</dbReference>
<dbReference type="PANTHER" id="PTHR12294">
    <property type="entry name" value="EF HAND DOMAIN FAMILY A1,A2-RELATED"/>
    <property type="match status" value="1"/>
</dbReference>
<keyword evidence="3" id="KW-0479">Metal-binding</keyword>
<keyword evidence="5" id="KW-0999">Mitochondrion inner membrane</keyword>
<dbReference type="GO" id="GO:0005509">
    <property type="term" value="F:calcium ion binding"/>
    <property type="evidence" value="ECO:0007669"/>
    <property type="project" value="InterPro"/>
</dbReference>
<dbReference type="Gene3D" id="1.10.238.10">
    <property type="entry name" value="EF-hand"/>
    <property type="match status" value="2"/>
</dbReference>
<dbReference type="InterPro" id="IPR002048">
    <property type="entry name" value="EF_hand_dom"/>
</dbReference>
<evidence type="ECO:0000256" key="7">
    <source>
        <dbReference type="ARBA" id="ARBA00022946"/>
    </source>
</evidence>
<dbReference type="Proteomes" id="UP000319801">
    <property type="component" value="Unassembled WGS sequence"/>
</dbReference>
<dbReference type="PROSITE" id="PS50222">
    <property type="entry name" value="EF_HAND_2"/>
    <property type="match status" value="1"/>
</dbReference>
<keyword evidence="7" id="KW-0809">Transit peptide</keyword>
<feature type="region of interest" description="Disordered" evidence="10">
    <location>
        <begin position="225"/>
        <end position="280"/>
    </location>
</feature>
<evidence type="ECO:0000256" key="2">
    <source>
        <dbReference type="ARBA" id="ARBA00004569"/>
    </source>
</evidence>
<dbReference type="SUPFAM" id="SSF47473">
    <property type="entry name" value="EF-hand"/>
    <property type="match status" value="2"/>
</dbReference>
<dbReference type="GO" id="GO:1990246">
    <property type="term" value="C:uniplex complex"/>
    <property type="evidence" value="ECO:0007669"/>
    <property type="project" value="TreeGrafter"/>
</dbReference>
<feature type="domain" description="EF-hand" evidence="11">
    <location>
        <begin position="187"/>
        <end position="222"/>
    </location>
</feature>
<evidence type="ECO:0000256" key="4">
    <source>
        <dbReference type="ARBA" id="ARBA00022737"/>
    </source>
</evidence>
<evidence type="ECO:0000259" key="11">
    <source>
        <dbReference type="PROSITE" id="PS50222"/>
    </source>
</evidence>
<protein>
    <submittedName>
        <fullName evidence="12">Calcium uptake protein 2, mitochondrial</fullName>
    </submittedName>
</protein>
<evidence type="ECO:0000256" key="1">
    <source>
        <dbReference type="ARBA" id="ARBA00004273"/>
    </source>
</evidence>
<dbReference type="AlphaFoldDB" id="A0A556UEP6"/>
<dbReference type="EMBL" id="VCAZ01000066">
    <property type="protein sequence ID" value="TSO37080.1"/>
    <property type="molecule type" value="Genomic_DNA"/>
</dbReference>
<name>A0A556UEP6_BAGYA</name>
<evidence type="ECO:0000256" key="5">
    <source>
        <dbReference type="ARBA" id="ARBA00022792"/>
    </source>
</evidence>